<name>A0ABN9W8U3_9DINO</name>
<proteinExistence type="predicted"/>
<organism evidence="2 3">
    <name type="scientific">Prorocentrum cordatum</name>
    <dbReference type="NCBI Taxonomy" id="2364126"/>
    <lineage>
        <taxon>Eukaryota</taxon>
        <taxon>Sar</taxon>
        <taxon>Alveolata</taxon>
        <taxon>Dinophyceae</taxon>
        <taxon>Prorocentrales</taxon>
        <taxon>Prorocentraceae</taxon>
        <taxon>Prorocentrum</taxon>
    </lineage>
</organism>
<dbReference type="InterPro" id="IPR012337">
    <property type="entry name" value="RNaseH-like_sf"/>
</dbReference>
<feature type="domain" description="Integrase catalytic" evidence="1">
    <location>
        <begin position="923"/>
        <end position="1037"/>
    </location>
</feature>
<dbReference type="InterPro" id="IPR036397">
    <property type="entry name" value="RNaseH_sf"/>
</dbReference>
<dbReference type="Proteomes" id="UP001189429">
    <property type="component" value="Unassembled WGS sequence"/>
</dbReference>
<reference evidence="2" key="1">
    <citation type="submission" date="2023-10" db="EMBL/GenBank/DDBJ databases">
        <authorList>
            <person name="Chen Y."/>
            <person name="Shah S."/>
            <person name="Dougan E. K."/>
            <person name="Thang M."/>
            <person name="Chan C."/>
        </authorList>
    </citation>
    <scope>NUCLEOTIDE SEQUENCE [LARGE SCALE GENOMIC DNA]</scope>
</reference>
<comment type="caution">
    <text evidence="2">The sequence shown here is derived from an EMBL/GenBank/DDBJ whole genome shotgun (WGS) entry which is preliminary data.</text>
</comment>
<dbReference type="InterPro" id="IPR001584">
    <property type="entry name" value="Integrase_cat-core"/>
</dbReference>
<dbReference type="InterPro" id="IPR021109">
    <property type="entry name" value="Peptidase_aspartic_dom_sf"/>
</dbReference>
<protein>
    <recommendedName>
        <fullName evidence="1">Integrase catalytic domain-containing protein</fullName>
    </recommendedName>
</protein>
<evidence type="ECO:0000313" key="3">
    <source>
        <dbReference type="Proteomes" id="UP001189429"/>
    </source>
</evidence>
<evidence type="ECO:0000259" key="1">
    <source>
        <dbReference type="PROSITE" id="PS50994"/>
    </source>
</evidence>
<dbReference type="Gene3D" id="2.40.70.10">
    <property type="entry name" value="Acid Proteases"/>
    <property type="match status" value="1"/>
</dbReference>
<sequence length="1184" mass="133549">MDEDSQQWHEAKVLLDDLVKKDGAERVVNALKGVRGTVTMQEAVSKWREFMRGIYRNPGEGPKKWVSRFDIHLSKIGKALHAVRNDIPATGFMHEFILGLILLDGTGLDPSEQAAALATSGPKGNSYMYQDVKKALAEQWSEEQLAARDKQKGYKSRKGVHAIFEDLEQIGELTAYAEEIYDEAYQDGFGEATDLTETAMAAAEELVTATIGDPSIAEENLGQDESLAAAVLPGEERADEWTETACAASRTFLEARKLINEVKNARGYFPVVGLGAYDAMAFNSFVGALEHIVEFDNFVGTCTEEQILAEDDGNFEDGTFIGFSLDECKGYALLDGGASRSVGGVEQLEYLNEHLQHPMEVNPGAGLGFSFAGGDRADAPSKVSFQVHNLDNQTVEIYVLDRPSPILLGVDMLKKFGLVIDYERNTVYSRRLKKEIPTRVLASGHLALDLTALSDTGSASCCEYGQHPGRDTTTVEKTSSIVVATRGPKDAEDLPRELQQLLEIGIRIRSKFPNLSTQMMKPILEHLLKYANWVEGDKGTNAHVDQIKCRDCEEILFKYIFAKPQDEQLSLCTKSREHFQRRPLPSRLSSEVIRTLSDTEVQMIIENERNAIRQEEQTRLAKEIIEKGLIQTSASSKPDVKIKVEEMIDAPRAMKRQGVPEPMVSKSAYGIPVPEVLMEKRPRKVWFSPPCGAESPLQNLNPMTEEAQKKLIKTRKIQRNMAWAITQLREAGFCDIYLEQTGRCRSWTGNFKSLKQELHGCTIHGCMYDMRDETEDVLLKKEWYIATTDEMFEKEVGRRCQDLHVHLPIEGGTRVALTANYPVNMCKKIAKHFMKKITSDEALSYLVKKVNAKDDGGKENLDLRNQQRVTDYLKINAGWATYVYRFPTSDTAACTLCADYGSRFTTCHVLNKEEMDKNCGNTTAKEMKETVLKSWIQHYGKPEVLRSDPEGCFRQAEHRAWLSGHGIEWRPEPGEAHWRMGVVERCIETIKEIATRMAWEVPDDIEPQEIFTWACAANNDLMRHNGYSPLMLLMGRTPAGHGLQDEENPSTLSAEVKEDQFEKLVLNKRTAYKACVEHYLSEKTKDQMNGMTFPKVKMDREEINTENHLVTTEITSSLRQATNMDRITKMKIYQENQQKFPKSQEEDMTDLLTDLKPKFPGTTSHLQRVSTSGKRVLNLLMTET</sequence>
<dbReference type="Gene3D" id="3.30.420.10">
    <property type="entry name" value="Ribonuclease H-like superfamily/Ribonuclease H"/>
    <property type="match status" value="1"/>
</dbReference>
<keyword evidence="3" id="KW-1185">Reference proteome</keyword>
<dbReference type="SUPFAM" id="SSF53098">
    <property type="entry name" value="Ribonuclease H-like"/>
    <property type="match status" value="1"/>
</dbReference>
<dbReference type="PROSITE" id="PS50994">
    <property type="entry name" value="INTEGRASE"/>
    <property type="match status" value="1"/>
</dbReference>
<accession>A0ABN9W8U3</accession>
<evidence type="ECO:0000313" key="2">
    <source>
        <dbReference type="EMBL" id="CAK0882620.1"/>
    </source>
</evidence>
<gene>
    <name evidence="2" type="ORF">PCOR1329_LOCUS65073</name>
</gene>
<dbReference type="EMBL" id="CAUYUJ010018314">
    <property type="protein sequence ID" value="CAK0882620.1"/>
    <property type="molecule type" value="Genomic_DNA"/>
</dbReference>